<dbReference type="VEuPathDB" id="FungiDB:BO70DRAFT_36472"/>
<protein>
    <submittedName>
        <fullName evidence="3">Uncharacterized protein</fullName>
    </submittedName>
</protein>
<keyword evidence="2" id="KW-0812">Transmembrane</keyword>
<dbReference type="RefSeq" id="XP_025399464.1">
    <property type="nucleotide sequence ID" value="XM_025543876.1"/>
</dbReference>
<dbReference type="EMBL" id="MSFL01000012">
    <property type="protein sequence ID" value="PWY82199.1"/>
    <property type="molecule type" value="Genomic_DNA"/>
</dbReference>
<dbReference type="GeneID" id="37066113"/>
<evidence type="ECO:0000256" key="1">
    <source>
        <dbReference type="SAM" id="MobiDB-lite"/>
    </source>
</evidence>
<name>A0A317W7Z5_9EURO</name>
<dbReference type="Proteomes" id="UP000247233">
    <property type="component" value="Unassembled WGS sequence"/>
</dbReference>
<keyword evidence="4" id="KW-1185">Reference proteome</keyword>
<dbReference type="AlphaFoldDB" id="A0A317W7Z5"/>
<evidence type="ECO:0000256" key="2">
    <source>
        <dbReference type="SAM" id="Phobius"/>
    </source>
</evidence>
<organism evidence="3 4">
    <name type="scientific">Aspergillus heteromorphus CBS 117.55</name>
    <dbReference type="NCBI Taxonomy" id="1448321"/>
    <lineage>
        <taxon>Eukaryota</taxon>
        <taxon>Fungi</taxon>
        <taxon>Dikarya</taxon>
        <taxon>Ascomycota</taxon>
        <taxon>Pezizomycotina</taxon>
        <taxon>Eurotiomycetes</taxon>
        <taxon>Eurotiomycetidae</taxon>
        <taxon>Eurotiales</taxon>
        <taxon>Aspergillaceae</taxon>
        <taxon>Aspergillus</taxon>
        <taxon>Aspergillus subgen. Circumdati</taxon>
    </lineage>
</organism>
<feature type="compositionally biased region" description="Basic and acidic residues" evidence="1">
    <location>
        <begin position="1"/>
        <end position="10"/>
    </location>
</feature>
<feature type="compositionally biased region" description="Basic and acidic residues" evidence="1">
    <location>
        <begin position="32"/>
        <end position="47"/>
    </location>
</feature>
<feature type="transmembrane region" description="Helical" evidence="2">
    <location>
        <begin position="191"/>
        <end position="212"/>
    </location>
</feature>
<keyword evidence="2" id="KW-0472">Membrane</keyword>
<feature type="region of interest" description="Disordered" evidence="1">
    <location>
        <begin position="1"/>
        <end position="57"/>
    </location>
</feature>
<keyword evidence="2" id="KW-1133">Transmembrane helix</keyword>
<comment type="caution">
    <text evidence="3">The sequence shown here is derived from an EMBL/GenBank/DDBJ whole genome shotgun (WGS) entry which is preliminary data.</text>
</comment>
<evidence type="ECO:0000313" key="3">
    <source>
        <dbReference type="EMBL" id="PWY82199.1"/>
    </source>
</evidence>
<reference evidence="3 4" key="1">
    <citation type="submission" date="2016-12" db="EMBL/GenBank/DDBJ databases">
        <title>The genomes of Aspergillus section Nigri reveals drivers in fungal speciation.</title>
        <authorList>
            <consortium name="DOE Joint Genome Institute"/>
            <person name="Vesth T.C."/>
            <person name="Nybo J."/>
            <person name="Theobald S."/>
            <person name="Brandl J."/>
            <person name="Frisvad J.C."/>
            <person name="Nielsen K.F."/>
            <person name="Lyhne E.K."/>
            <person name="Kogle M.E."/>
            <person name="Kuo A."/>
            <person name="Riley R."/>
            <person name="Clum A."/>
            <person name="Nolan M."/>
            <person name="Lipzen A."/>
            <person name="Salamov A."/>
            <person name="Henrissat B."/>
            <person name="Wiebenga A."/>
            <person name="De Vries R.P."/>
            <person name="Grigoriev I.V."/>
            <person name="Mortensen U.H."/>
            <person name="Andersen M.R."/>
            <person name="Baker S.E."/>
        </authorList>
    </citation>
    <scope>NUCLEOTIDE SEQUENCE [LARGE SCALE GENOMIC DNA]</scope>
    <source>
        <strain evidence="3 4">CBS 117.55</strain>
    </source>
</reference>
<sequence length="214" mass="23587">MWDPTREGRQPTRSHSRAVELTRLSGYDSITDDGRPPQHEGWKDGGKRVLSVPSRRPPGVIRPPSSLLAAALSALPRVIFVSFIRCPDPSARCAGWVLPGWHNVEGAQANLRAWMRRNTQVRLRVAASNKLPARPASSSQLPTTSGQMRWERFPIPDSLPLAIGAKNEDGSRVHCSGSSDSIGSPAPQSRWSIYLSIIYLSINQVGIVYYLLLD</sequence>
<proteinExistence type="predicted"/>
<evidence type="ECO:0000313" key="4">
    <source>
        <dbReference type="Proteomes" id="UP000247233"/>
    </source>
</evidence>
<gene>
    <name evidence="3" type="ORF">BO70DRAFT_36472</name>
</gene>
<accession>A0A317W7Z5</accession>